<reference evidence="10" key="1">
    <citation type="submission" date="2015-07" db="EMBL/GenBank/DDBJ databases">
        <title>Complete genome sequence and phylogenetic analysis of Limnochorda pilosa.</title>
        <authorList>
            <person name="Watanabe M."/>
            <person name="Kojima H."/>
            <person name="Fukui M."/>
        </authorList>
    </citation>
    <scope>NUCLEOTIDE SEQUENCE [LARGE SCALE GENOMIC DNA]</scope>
    <source>
        <strain evidence="10">HC45</strain>
    </source>
</reference>
<name>A0A0K2SQ92_LIMPI</name>
<dbReference type="InterPro" id="IPR019757">
    <property type="entry name" value="Pept_S26A_signal_pept_1_Lys-AS"/>
</dbReference>
<feature type="transmembrane region" description="Helical" evidence="7">
    <location>
        <begin position="12"/>
        <end position="32"/>
    </location>
</feature>
<evidence type="ECO:0000259" key="8">
    <source>
        <dbReference type="Pfam" id="PF10502"/>
    </source>
</evidence>
<comment type="catalytic activity">
    <reaction evidence="1 7">
        <text>Cleavage of hydrophobic, N-terminal signal or leader sequences from secreted and periplasmic proteins.</text>
        <dbReference type="EC" id="3.4.21.89"/>
    </reaction>
</comment>
<dbReference type="GO" id="GO:0009003">
    <property type="term" value="F:signal peptidase activity"/>
    <property type="evidence" value="ECO:0007669"/>
    <property type="project" value="UniProtKB-EC"/>
</dbReference>
<dbReference type="Gene3D" id="2.10.109.10">
    <property type="entry name" value="Umud Fragment, subunit A"/>
    <property type="match status" value="1"/>
</dbReference>
<dbReference type="KEGG" id="lpil:LIP_3483"/>
<dbReference type="NCBIfam" id="TIGR02227">
    <property type="entry name" value="sigpep_I_bact"/>
    <property type="match status" value="1"/>
</dbReference>
<dbReference type="AlphaFoldDB" id="A0A0K2SQ92"/>
<evidence type="ECO:0000256" key="7">
    <source>
        <dbReference type="RuleBase" id="RU362042"/>
    </source>
</evidence>
<evidence type="ECO:0000256" key="1">
    <source>
        <dbReference type="ARBA" id="ARBA00000677"/>
    </source>
</evidence>
<comment type="subcellular location">
    <subcellularLocation>
        <location evidence="2">Cell membrane</location>
        <topology evidence="2">Single-pass type II membrane protein</topology>
    </subcellularLocation>
    <subcellularLocation>
        <location evidence="7">Membrane</location>
        <topology evidence="7">Single-pass type II membrane protein</topology>
    </subcellularLocation>
</comment>
<dbReference type="PATRIC" id="fig|1555112.3.peg.3519"/>
<dbReference type="InterPro" id="IPR000223">
    <property type="entry name" value="Pept_S26A_signal_pept_1"/>
</dbReference>
<dbReference type="OrthoDB" id="9802919at2"/>
<gene>
    <name evidence="9" type="ORF">LIP_3483</name>
</gene>
<keyword evidence="7" id="KW-0645">Protease</keyword>
<dbReference type="Pfam" id="PF10502">
    <property type="entry name" value="Peptidase_S26"/>
    <property type="match status" value="1"/>
</dbReference>
<sequence>MDRESLVEWVRSFALAGVVALFIVTFVARPYVVEGRSMEPTLHDRDRLIVEKLSYRFSDPHQGDIVVLRSPMEPGRRLIKRVIGLPGDQVSISLGKVWVNGRALDEPYVDATVTGFMPPRQVPADSYFVMGDNRHPQMSLDSRTFGFVERDALEGRAIVRFWPITAVSLVTAAATAR</sequence>
<dbReference type="SUPFAM" id="SSF51306">
    <property type="entry name" value="LexA/Signal peptidase"/>
    <property type="match status" value="1"/>
</dbReference>
<dbReference type="STRING" id="1555112.LIP_3483"/>
<accession>A0A0K2SQ92</accession>
<protein>
    <recommendedName>
        <fullName evidence="4 7">Signal peptidase I</fullName>
        <ecNumber evidence="4 7">3.4.21.89</ecNumber>
    </recommendedName>
</protein>
<dbReference type="GO" id="GO:0005886">
    <property type="term" value="C:plasma membrane"/>
    <property type="evidence" value="ECO:0007669"/>
    <property type="project" value="UniProtKB-SubCell"/>
</dbReference>
<organism evidence="9 10">
    <name type="scientific">Limnochorda pilosa</name>
    <dbReference type="NCBI Taxonomy" id="1555112"/>
    <lineage>
        <taxon>Bacteria</taxon>
        <taxon>Bacillati</taxon>
        <taxon>Bacillota</taxon>
        <taxon>Limnochordia</taxon>
        <taxon>Limnochordales</taxon>
        <taxon>Limnochordaceae</taxon>
        <taxon>Limnochorda</taxon>
    </lineage>
</organism>
<dbReference type="CDD" id="cd06530">
    <property type="entry name" value="S26_SPase_I"/>
    <property type="match status" value="1"/>
</dbReference>
<dbReference type="GO" id="GO:0004252">
    <property type="term" value="F:serine-type endopeptidase activity"/>
    <property type="evidence" value="ECO:0007669"/>
    <property type="project" value="InterPro"/>
</dbReference>
<dbReference type="PANTHER" id="PTHR43390">
    <property type="entry name" value="SIGNAL PEPTIDASE I"/>
    <property type="match status" value="1"/>
</dbReference>
<comment type="similarity">
    <text evidence="3 7">Belongs to the peptidase S26 family.</text>
</comment>
<feature type="active site" evidence="6">
    <location>
        <position position="80"/>
    </location>
</feature>
<dbReference type="InterPro" id="IPR036286">
    <property type="entry name" value="LexA/Signal_pep-like_sf"/>
</dbReference>
<dbReference type="PANTHER" id="PTHR43390:SF1">
    <property type="entry name" value="CHLOROPLAST PROCESSING PEPTIDASE"/>
    <property type="match status" value="1"/>
</dbReference>
<evidence type="ECO:0000256" key="4">
    <source>
        <dbReference type="ARBA" id="ARBA00013208"/>
    </source>
</evidence>
<proteinExistence type="inferred from homology"/>
<keyword evidence="7" id="KW-0472">Membrane</keyword>
<reference evidence="10" key="2">
    <citation type="journal article" date="2016" name="Int. J. Syst. Evol. Microbiol.">
        <title>Complete genome sequence and cell structure of Limnochorda pilosa, a Gram-negative spore-former within the phylum Firmicutes.</title>
        <authorList>
            <person name="Watanabe M."/>
            <person name="Kojima H."/>
            <person name="Fukui M."/>
        </authorList>
    </citation>
    <scope>NUCLEOTIDE SEQUENCE [LARGE SCALE GENOMIC DNA]</scope>
    <source>
        <strain evidence="10">HC45</strain>
    </source>
</reference>
<evidence type="ECO:0000256" key="2">
    <source>
        <dbReference type="ARBA" id="ARBA00004401"/>
    </source>
</evidence>
<evidence type="ECO:0000256" key="3">
    <source>
        <dbReference type="ARBA" id="ARBA00009370"/>
    </source>
</evidence>
<evidence type="ECO:0000256" key="5">
    <source>
        <dbReference type="ARBA" id="ARBA00022801"/>
    </source>
</evidence>
<evidence type="ECO:0000256" key="6">
    <source>
        <dbReference type="PIRSR" id="PIRSR600223-1"/>
    </source>
</evidence>
<evidence type="ECO:0000313" key="10">
    <source>
        <dbReference type="Proteomes" id="UP000065807"/>
    </source>
</evidence>
<dbReference type="RefSeq" id="WP_068140839.1">
    <property type="nucleotide sequence ID" value="NZ_AP014924.1"/>
</dbReference>
<dbReference type="PRINTS" id="PR00727">
    <property type="entry name" value="LEADERPTASE"/>
</dbReference>
<dbReference type="GO" id="GO:0006465">
    <property type="term" value="P:signal peptide processing"/>
    <property type="evidence" value="ECO:0007669"/>
    <property type="project" value="InterPro"/>
</dbReference>
<dbReference type="InterPro" id="IPR019533">
    <property type="entry name" value="Peptidase_S26"/>
</dbReference>
<keyword evidence="10" id="KW-1185">Reference proteome</keyword>
<dbReference type="EC" id="3.4.21.89" evidence="4 7"/>
<dbReference type="EMBL" id="AP014924">
    <property type="protein sequence ID" value="BAS29295.1"/>
    <property type="molecule type" value="Genomic_DNA"/>
</dbReference>
<feature type="domain" description="Peptidase S26" evidence="8">
    <location>
        <begin position="7"/>
        <end position="162"/>
    </location>
</feature>
<feature type="active site" evidence="6">
    <location>
        <position position="37"/>
    </location>
</feature>
<dbReference type="Proteomes" id="UP000065807">
    <property type="component" value="Chromosome"/>
</dbReference>
<keyword evidence="7" id="KW-0812">Transmembrane</keyword>
<dbReference type="PROSITE" id="PS00760">
    <property type="entry name" value="SPASE_I_2"/>
    <property type="match status" value="1"/>
</dbReference>
<keyword evidence="7" id="KW-1133">Transmembrane helix</keyword>
<keyword evidence="5 7" id="KW-0378">Hydrolase</keyword>
<evidence type="ECO:0000313" key="9">
    <source>
        <dbReference type="EMBL" id="BAS29295.1"/>
    </source>
</evidence>